<reference evidence="1" key="1">
    <citation type="submission" date="2018-02" db="EMBL/GenBank/DDBJ databases">
        <title>Rhizophora mucronata_Transcriptome.</title>
        <authorList>
            <person name="Meera S.P."/>
            <person name="Sreeshan A."/>
            <person name="Augustine A."/>
        </authorList>
    </citation>
    <scope>NUCLEOTIDE SEQUENCE</scope>
    <source>
        <tissue evidence="1">Leaf</tissue>
    </source>
</reference>
<organism evidence="1">
    <name type="scientific">Rhizophora mucronata</name>
    <name type="common">Asiatic mangrove</name>
    <dbReference type="NCBI Taxonomy" id="61149"/>
    <lineage>
        <taxon>Eukaryota</taxon>
        <taxon>Viridiplantae</taxon>
        <taxon>Streptophyta</taxon>
        <taxon>Embryophyta</taxon>
        <taxon>Tracheophyta</taxon>
        <taxon>Spermatophyta</taxon>
        <taxon>Magnoliopsida</taxon>
        <taxon>eudicotyledons</taxon>
        <taxon>Gunneridae</taxon>
        <taxon>Pentapetalae</taxon>
        <taxon>rosids</taxon>
        <taxon>fabids</taxon>
        <taxon>Malpighiales</taxon>
        <taxon>Rhizophoraceae</taxon>
        <taxon>Rhizophora</taxon>
    </lineage>
</organism>
<evidence type="ECO:0000313" key="1">
    <source>
        <dbReference type="EMBL" id="MBW88760.1"/>
    </source>
</evidence>
<name>A0A2P2J5N7_RHIMU</name>
<sequence length="14" mass="1796">MSFFLSKRIIYIDY</sequence>
<dbReference type="EMBL" id="GGEC01008277">
    <property type="protein sequence ID" value="MBW88760.1"/>
    <property type="molecule type" value="Transcribed_RNA"/>
</dbReference>
<proteinExistence type="predicted"/>
<protein>
    <submittedName>
        <fullName evidence="1">Uncharacterized protein</fullName>
    </submittedName>
</protein>
<accession>A0A2P2J5N7</accession>